<dbReference type="InterPro" id="IPR015856">
    <property type="entry name" value="ABC_transpr_CbiO/EcfA_su"/>
</dbReference>
<sequence length="267" mass="29659">MSSRIDTHDCQSAPVFELAGVSAFPPDYQTAPGEPARLLHNISLEIPAGRLVLLTGPNGSGKTILLRILTGLHTAWEGAVSYRGQPLRSSLREIRRRTGLLFQNPLHQLVERTVLDDVILSLRYRGIRRATAIEMVQPLIHDLALQDLLQRDPYSLSTGEQRRTVIAGLLAGGADTLLLDEPFTGLDYPGANELVRHLVQLRERGCSLVICTHDLIKIIQHTDHCLVLQNGQMQYSGDTNGLMELQRSDPDALQLEPIIPERFGSYH</sequence>
<dbReference type="AlphaFoldDB" id="H9UHS5"/>
<dbReference type="EMBL" id="CP003282">
    <property type="protein sequence ID" value="AFG37068.1"/>
    <property type="molecule type" value="Genomic_DNA"/>
</dbReference>
<reference evidence="6" key="1">
    <citation type="journal article" date="2013" name="Stand. Genomic Sci.">
        <title>Complete genome sequence of the halophilic bacterium Spirochaeta africana type strain (Z-7692(T)) from the alkaline Lake Magadi in the East African Rift.</title>
        <authorList>
            <person name="Liolos K."/>
            <person name="Abt B."/>
            <person name="Scheuner C."/>
            <person name="Teshima H."/>
            <person name="Held B."/>
            <person name="Lapidus A."/>
            <person name="Nolan M."/>
            <person name="Lucas S."/>
            <person name="Deshpande S."/>
            <person name="Cheng J.F."/>
            <person name="Tapia R."/>
            <person name="Goodwin L.A."/>
            <person name="Pitluck S."/>
            <person name="Pagani I."/>
            <person name="Ivanova N."/>
            <person name="Mavromatis K."/>
            <person name="Mikhailova N."/>
            <person name="Huntemann M."/>
            <person name="Pati A."/>
            <person name="Chen A."/>
            <person name="Palaniappan K."/>
            <person name="Land M."/>
            <person name="Rohde M."/>
            <person name="Tindall B.J."/>
            <person name="Detter J.C."/>
            <person name="Goker M."/>
            <person name="Bristow J."/>
            <person name="Eisen J.A."/>
            <person name="Markowitz V."/>
            <person name="Hugenholtz P."/>
            <person name="Woyke T."/>
            <person name="Klenk H.P."/>
            <person name="Kyrpides N.C."/>
        </authorList>
    </citation>
    <scope>NUCLEOTIDE SEQUENCE</scope>
    <source>
        <strain evidence="6">ATCC 700263 / DSM 8902 / Z-7692</strain>
    </source>
</reference>
<evidence type="ECO:0000313" key="6">
    <source>
        <dbReference type="Proteomes" id="UP000007383"/>
    </source>
</evidence>
<dbReference type="Gene3D" id="3.40.50.300">
    <property type="entry name" value="P-loop containing nucleotide triphosphate hydrolases"/>
    <property type="match status" value="1"/>
</dbReference>
<organism evidence="5 6">
    <name type="scientific">Spirochaeta africana (strain ATCC 700263 / DSM 8902 / Z-7692)</name>
    <dbReference type="NCBI Taxonomy" id="889378"/>
    <lineage>
        <taxon>Bacteria</taxon>
        <taxon>Pseudomonadati</taxon>
        <taxon>Spirochaetota</taxon>
        <taxon>Spirochaetia</taxon>
        <taxon>Spirochaetales</taxon>
        <taxon>Spirochaetaceae</taxon>
        <taxon>Spirochaeta</taxon>
    </lineage>
</organism>
<dbReference type="GO" id="GO:0005524">
    <property type="term" value="F:ATP binding"/>
    <property type="evidence" value="ECO:0007669"/>
    <property type="project" value="UniProtKB-KW"/>
</dbReference>
<dbReference type="SMART" id="SM00382">
    <property type="entry name" value="AAA"/>
    <property type="match status" value="1"/>
</dbReference>
<dbReference type="HOGENOM" id="CLU_000604_1_22_12"/>
<dbReference type="eggNOG" id="COG1122">
    <property type="taxonomic scope" value="Bacteria"/>
</dbReference>
<evidence type="ECO:0000256" key="2">
    <source>
        <dbReference type="ARBA" id="ARBA00022741"/>
    </source>
</evidence>
<dbReference type="Proteomes" id="UP000007383">
    <property type="component" value="Chromosome"/>
</dbReference>
<keyword evidence="3" id="KW-0067">ATP-binding</keyword>
<evidence type="ECO:0000313" key="5">
    <source>
        <dbReference type="EMBL" id="AFG37068.1"/>
    </source>
</evidence>
<dbReference type="InterPro" id="IPR003439">
    <property type="entry name" value="ABC_transporter-like_ATP-bd"/>
</dbReference>
<feature type="domain" description="ABC transporter" evidence="4">
    <location>
        <begin position="16"/>
        <end position="255"/>
    </location>
</feature>
<protein>
    <submittedName>
        <fullName evidence="5">ABC-type cobalt transport system, ATPase component</fullName>
    </submittedName>
</protein>
<dbReference type="SUPFAM" id="SSF52540">
    <property type="entry name" value="P-loop containing nucleoside triphosphate hydrolases"/>
    <property type="match status" value="1"/>
</dbReference>
<keyword evidence="1" id="KW-0813">Transport</keyword>
<dbReference type="PROSITE" id="PS50893">
    <property type="entry name" value="ABC_TRANSPORTER_2"/>
    <property type="match status" value="1"/>
</dbReference>
<dbReference type="PANTHER" id="PTHR43553">
    <property type="entry name" value="HEAVY METAL TRANSPORTER"/>
    <property type="match status" value="1"/>
</dbReference>
<dbReference type="PATRIC" id="fig|889378.3.peg.984"/>
<dbReference type="Pfam" id="PF00005">
    <property type="entry name" value="ABC_tran"/>
    <property type="match status" value="1"/>
</dbReference>
<dbReference type="InterPro" id="IPR027417">
    <property type="entry name" value="P-loop_NTPase"/>
</dbReference>
<dbReference type="RefSeq" id="WP_014455063.1">
    <property type="nucleotide sequence ID" value="NC_017098.1"/>
</dbReference>
<dbReference type="GO" id="GO:0043190">
    <property type="term" value="C:ATP-binding cassette (ABC) transporter complex"/>
    <property type="evidence" value="ECO:0007669"/>
    <property type="project" value="TreeGrafter"/>
</dbReference>
<keyword evidence="2" id="KW-0547">Nucleotide-binding</keyword>
<evidence type="ECO:0000256" key="3">
    <source>
        <dbReference type="ARBA" id="ARBA00022840"/>
    </source>
</evidence>
<dbReference type="InterPro" id="IPR003593">
    <property type="entry name" value="AAA+_ATPase"/>
</dbReference>
<gene>
    <name evidence="5" type="ordered locus">Spiaf_0980</name>
</gene>
<accession>H9UHS5</accession>
<dbReference type="CDD" id="cd03225">
    <property type="entry name" value="ABC_cobalt_CbiO_domain1"/>
    <property type="match status" value="1"/>
</dbReference>
<evidence type="ECO:0000259" key="4">
    <source>
        <dbReference type="PROSITE" id="PS50893"/>
    </source>
</evidence>
<dbReference type="STRING" id="889378.Spiaf_0980"/>
<dbReference type="GO" id="GO:0042626">
    <property type="term" value="F:ATPase-coupled transmembrane transporter activity"/>
    <property type="evidence" value="ECO:0007669"/>
    <property type="project" value="TreeGrafter"/>
</dbReference>
<keyword evidence="6" id="KW-1185">Reference proteome</keyword>
<evidence type="ECO:0000256" key="1">
    <source>
        <dbReference type="ARBA" id="ARBA00022448"/>
    </source>
</evidence>
<name>H9UHS5_SPIAZ</name>
<dbReference type="GO" id="GO:0016887">
    <property type="term" value="F:ATP hydrolysis activity"/>
    <property type="evidence" value="ECO:0007669"/>
    <property type="project" value="InterPro"/>
</dbReference>
<dbReference type="InterPro" id="IPR050095">
    <property type="entry name" value="ECF_ABC_transporter_ATP-bd"/>
</dbReference>
<dbReference type="KEGG" id="sfc:Spiaf_0980"/>
<proteinExistence type="predicted"/>